<keyword evidence="7" id="KW-0413">Isomerase</keyword>
<evidence type="ECO:0000256" key="7">
    <source>
        <dbReference type="ARBA" id="ARBA00023235"/>
    </source>
</evidence>
<dbReference type="GO" id="GO:0016117">
    <property type="term" value="P:carotenoid biosynthetic process"/>
    <property type="evidence" value="ECO:0007669"/>
    <property type="project" value="UniProtKB-KW"/>
</dbReference>
<keyword evidence="4" id="KW-0125">Carotenoid biosynthesis</keyword>
<name>A0A1N6ZWR3_9EURY</name>
<comment type="subcellular location">
    <subcellularLocation>
        <location evidence="1">Membrane</location>
        <topology evidence="1">Multi-pass membrane protein</topology>
    </subcellularLocation>
</comment>
<comment type="pathway">
    <text evidence="2">Carotenoid biosynthesis.</text>
</comment>
<dbReference type="InterPro" id="IPR017825">
    <property type="entry name" value="Lycopene_cyclase_dom"/>
</dbReference>
<dbReference type="Pfam" id="PF18916">
    <property type="entry name" value="Lycopene_cyc"/>
    <property type="match status" value="2"/>
</dbReference>
<feature type="domain" description="Lycopene cyclase" evidence="9">
    <location>
        <begin position="168"/>
        <end position="219"/>
    </location>
</feature>
<evidence type="ECO:0000259" key="9">
    <source>
        <dbReference type="Pfam" id="PF18916"/>
    </source>
</evidence>
<keyword evidence="6 8" id="KW-0472">Membrane</keyword>
<evidence type="ECO:0000256" key="4">
    <source>
        <dbReference type="ARBA" id="ARBA00022746"/>
    </source>
</evidence>
<feature type="transmembrane region" description="Helical" evidence="8">
    <location>
        <begin position="136"/>
        <end position="155"/>
    </location>
</feature>
<protein>
    <recommendedName>
        <fullName evidence="9">Lycopene cyclase domain-containing protein</fullName>
    </recommendedName>
</protein>
<dbReference type="GO" id="GO:0045436">
    <property type="term" value="F:lycopene beta cyclase activity"/>
    <property type="evidence" value="ECO:0007669"/>
    <property type="project" value="UniProtKB-ARBA"/>
</dbReference>
<evidence type="ECO:0000256" key="5">
    <source>
        <dbReference type="ARBA" id="ARBA00022989"/>
    </source>
</evidence>
<reference evidence="11" key="1">
    <citation type="submission" date="2017-01" db="EMBL/GenBank/DDBJ databases">
        <authorList>
            <person name="Varghese N."/>
            <person name="Submissions S."/>
        </authorList>
    </citation>
    <scope>NUCLEOTIDE SEQUENCE [LARGE SCALE GENOMIC DNA]</scope>
    <source>
        <strain evidence="11">CGMCC 1.7737</strain>
    </source>
</reference>
<feature type="transmembrane region" description="Helical" evidence="8">
    <location>
        <begin position="34"/>
        <end position="51"/>
    </location>
</feature>
<feature type="transmembrane region" description="Helical" evidence="8">
    <location>
        <begin position="82"/>
        <end position="101"/>
    </location>
</feature>
<dbReference type="NCBIfam" id="TIGR03462">
    <property type="entry name" value="CarR_dom_SF"/>
    <property type="match status" value="2"/>
</dbReference>
<feature type="domain" description="Lycopene cyclase" evidence="9">
    <location>
        <begin position="41"/>
        <end position="95"/>
    </location>
</feature>
<dbReference type="EMBL" id="FTNO01000001">
    <property type="protein sequence ID" value="SIR31199.1"/>
    <property type="molecule type" value="Genomic_DNA"/>
</dbReference>
<gene>
    <name evidence="10" type="ORF">SAMN05421858_2207</name>
</gene>
<evidence type="ECO:0000256" key="2">
    <source>
        <dbReference type="ARBA" id="ARBA00004829"/>
    </source>
</evidence>
<keyword evidence="5 8" id="KW-1133">Transmembrane helix</keyword>
<dbReference type="GO" id="GO:0016872">
    <property type="term" value="F:intramolecular lyase activity"/>
    <property type="evidence" value="ECO:0007669"/>
    <property type="project" value="InterPro"/>
</dbReference>
<evidence type="ECO:0000256" key="3">
    <source>
        <dbReference type="ARBA" id="ARBA00022692"/>
    </source>
</evidence>
<evidence type="ECO:0000256" key="1">
    <source>
        <dbReference type="ARBA" id="ARBA00004141"/>
    </source>
</evidence>
<dbReference type="OrthoDB" id="241129at2157"/>
<evidence type="ECO:0000313" key="11">
    <source>
        <dbReference type="Proteomes" id="UP000186914"/>
    </source>
</evidence>
<feature type="transmembrane region" description="Helical" evidence="8">
    <location>
        <begin position="6"/>
        <end position="22"/>
    </location>
</feature>
<sequence length="236" mass="26146">MSLTYFQFLSVFVVPVLIIVAATTPKPLAGRGKIAGVGIGILTLIALGYTIPWDNYLIEQGVWWYGDRTVLFRIWNAPIEEYLFILLQSLLTGLWVSRFIGPRKEAYDIRTSVPGAGIGISIAVVGALLLQFPRGYYLGAILLWAGPVLAVQWAYGGGYLWVTKRRWAIGVLAPTLYLCLSDRIAIELGIWHISPAFTTGITVGGLPIEEGAFFFLTNLLLAQGLVLFLRVTDRWR</sequence>
<organism evidence="10 11">
    <name type="scientific">Haladaptatus litoreus</name>
    <dbReference type="NCBI Taxonomy" id="553468"/>
    <lineage>
        <taxon>Archaea</taxon>
        <taxon>Methanobacteriati</taxon>
        <taxon>Methanobacteriota</taxon>
        <taxon>Stenosarchaea group</taxon>
        <taxon>Halobacteria</taxon>
        <taxon>Halobacteriales</taxon>
        <taxon>Haladaptataceae</taxon>
        <taxon>Haladaptatus</taxon>
    </lineage>
</organism>
<feature type="transmembrane region" description="Helical" evidence="8">
    <location>
        <begin position="113"/>
        <end position="130"/>
    </location>
</feature>
<evidence type="ECO:0000313" key="10">
    <source>
        <dbReference type="EMBL" id="SIR31199.1"/>
    </source>
</evidence>
<dbReference type="GO" id="GO:0016020">
    <property type="term" value="C:membrane"/>
    <property type="evidence" value="ECO:0007669"/>
    <property type="project" value="UniProtKB-SubCell"/>
</dbReference>
<feature type="transmembrane region" description="Helical" evidence="8">
    <location>
        <begin position="167"/>
        <end position="191"/>
    </location>
</feature>
<dbReference type="AlphaFoldDB" id="A0A1N6ZWR3"/>
<evidence type="ECO:0000256" key="6">
    <source>
        <dbReference type="ARBA" id="ARBA00023136"/>
    </source>
</evidence>
<feature type="transmembrane region" description="Helical" evidence="8">
    <location>
        <begin position="211"/>
        <end position="231"/>
    </location>
</feature>
<keyword evidence="3 8" id="KW-0812">Transmembrane</keyword>
<dbReference type="Proteomes" id="UP000186914">
    <property type="component" value="Unassembled WGS sequence"/>
</dbReference>
<dbReference type="RefSeq" id="WP_076430090.1">
    <property type="nucleotide sequence ID" value="NZ_FTNO01000001.1"/>
</dbReference>
<proteinExistence type="predicted"/>
<accession>A0A1N6ZWR3</accession>
<keyword evidence="11" id="KW-1185">Reference proteome</keyword>
<evidence type="ECO:0000256" key="8">
    <source>
        <dbReference type="SAM" id="Phobius"/>
    </source>
</evidence>